<reference evidence="4 5" key="1">
    <citation type="submission" date="2016-10" db="EMBL/GenBank/DDBJ databases">
        <authorList>
            <person name="de Groot N.N."/>
        </authorList>
    </citation>
    <scope>NUCLEOTIDE SEQUENCE [LARGE SCALE GENOMIC DNA]</scope>
    <source>
        <strain evidence="4 5">DSM 6793</strain>
    </source>
</reference>
<feature type="chain" id="PRO_5011749948" evidence="2">
    <location>
        <begin position="20"/>
        <end position="566"/>
    </location>
</feature>
<proteinExistence type="predicted"/>
<dbReference type="AlphaFoldDB" id="A0A1I1FBS3"/>
<keyword evidence="5" id="KW-1185">Reference proteome</keyword>
<evidence type="ECO:0000256" key="2">
    <source>
        <dbReference type="SAM" id="SignalP"/>
    </source>
</evidence>
<feature type="domain" description="Peptidase S74" evidence="3">
    <location>
        <begin position="430"/>
        <end position="527"/>
    </location>
</feature>
<organism evidence="4 5">
    <name type="scientific">Flexibacter flexilis DSM 6793</name>
    <dbReference type="NCBI Taxonomy" id="927664"/>
    <lineage>
        <taxon>Bacteria</taxon>
        <taxon>Pseudomonadati</taxon>
        <taxon>Bacteroidota</taxon>
        <taxon>Cytophagia</taxon>
        <taxon>Cytophagales</taxon>
        <taxon>Flexibacteraceae</taxon>
        <taxon>Flexibacter</taxon>
    </lineage>
</organism>
<keyword evidence="2" id="KW-0732">Signal</keyword>
<keyword evidence="1" id="KW-0175">Coiled coil</keyword>
<dbReference type="STRING" id="927664.SAMN05421780_102131"/>
<dbReference type="Pfam" id="PF13884">
    <property type="entry name" value="Peptidase_S74"/>
    <property type="match status" value="1"/>
</dbReference>
<evidence type="ECO:0000313" key="5">
    <source>
        <dbReference type="Proteomes" id="UP000199514"/>
    </source>
</evidence>
<name>A0A1I1FBS3_9BACT</name>
<dbReference type="PROSITE" id="PS51688">
    <property type="entry name" value="ICA"/>
    <property type="match status" value="1"/>
</dbReference>
<dbReference type="InterPro" id="IPR030392">
    <property type="entry name" value="S74_ICA"/>
</dbReference>
<gene>
    <name evidence="4" type="ORF">SAMN05421780_102131</name>
</gene>
<evidence type="ECO:0000256" key="1">
    <source>
        <dbReference type="SAM" id="Coils"/>
    </source>
</evidence>
<feature type="coiled-coil region" evidence="1">
    <location>
        <begin position="513"/>
        <end position="540"/>
    </location>
</feature>
<dbReference type="OrthoDB" id="966072at2"/>
<protein>
    <submittedName>
        <fullName evidence="4">Chaperone of endosialidase</fullName>
    </submittedName>
</protein>
<sequence length="566" mass="59582">MFKKYLFFAFIGISNVALAQGVAVNTDNSTPDNSAMLDVKSTTKGLLTPRMTVAQRVAISSPATGLLVYQTDGTTGFYHYNGSAWTYLLNANTGWSTLGNAGTFVGSNFIGTTDNNDFVTRTNNTERMRVTADGNVGIGTLPLGGLHVYGGLGANSWTYLGGNLNGSAPNPSAGVKSGLMYGWNASGGSGESDLVWGTGLGVSPSLFFTTWDGTTKTRRMIITSSGNVGIGTSSPAQKLDVWGNLCFAGALMPSNVAGTAGQVLTSAGAGIAPTWTSINNGLTLTSGVMQLGGTLTKATTISTNSFTLNVAGSSLTTTIASTGYVGIGATPNAPLEFGTTVANRKIVLYGTSNNDHQFYGMGVNASTYRFQVDATSSDFVYYAGTTSTTSNELMRIKGNGNVGIGTNAPTAKLSVNGTANNATGNWTVFSDARVKTVTGQFTDGLDVVKQINPITFQYNENAPFPVKDEQIGIIAQELEKIAPYMVCKQKNDKIKDLREVNPQAYTFLLINAIKEQQAQIEALEAANAGLKSENAGFKTKLSEIDTLKAEMKQIKDLLNIEASNKK</sequence>
<dbReference type="RefSeq" id="WP_091508272.1">
    <property type="nucleotide sequence ID" value="NZ_FOLE01000002.1"/>
</dbReference>
<dbReference type="EMBL" id="FOLE01000002">
    <property type="protein sequence ID" value="SFB96929.1"/>
    <property type="molecule type" value="Genomic_DNA"/>
</dbReference>
<accession>A0A1I1FBS3</accession>
<evidence type="ECO:0000259" key="3">
    <source>
        <dbReference type="PROSITE" id="PS51688"/>
    </source>
</evidence>
<dbReference type="Proteomes" id="UP000199514">
    <property type="component" value="Unassembled WGS sequence"/>
</dbReference>
<feature type="signal peptide" evidence="2">
    <location>
        <begin position="1"/>
        <end position="19"/>
    </location>
</feature>
<evidence type="ECO:0000313" key="4">
    <source>
        <dbReference type="EMBL" id="SFB96929.1"/>
    </source>
</evidence>